<evidence type="ECO:0000313" key="2">
    <source>
        <dbReference type="EMBL" id="TXC85787.1"/>
    </source>
</evidence>
<proteinExistence type="predicted"/>
<reference evidence="2 3" key="1">
    <citation type="journal article" date="2005" name="Int. J. Syst. Evol. Microbiol.">
        <title>Bacillus litoralis sp. nov., isolated from a tidal flat of the Yellow Sea in Korea.</title>
        <authorList>
            <person name="Yoon J.H."/>
            <person name="Oh T.K."/>
        </authorList>
    </citation>
    <scope>NUCLEOTIDE SEQUENCE [LARGE SCALE GENOMIC DNA]</scope>
    <source>
        <strain evidence="2 3">SW-211</strain>
    </source>
</reference>
<dbReference type="EMBL" id="VOQF01000015">
    <property type="protein sequence ID" value="TXC85787.1"/>
    <property type="molecule type" value="Genomic_DNA"/>
</dbReference>
<dbReference type="Proteomes" id="UP000321363">
    <property type="component" value="Unassembled WGS sequence"/>
</dbReference>
<dbReference type="InterPro" id="IPR018958">
    <property type="entry name" value="Knr4/Smi1-like_dom"/>
</dbReference>
<feature type="domain" description="Knr4/Smi1-like" evidence="1">
    <location>
        <begin position="37"/>
        <end position="144"/>
    </location>
</feature>
<dbReference type="Gene3D" id="3.40.1580.10">
    <property type="entry name" value="SMI1/KNR4-like"/>
    <property type="match status" value="1"/>
</dbReference>
<protein>
    <submittedName>
        <fullName evidence="2">SMI1/KNR4 family protein</fullName>
    </submittedName>
</protein>
<sequence>MPKWKDLLIEIKKIEEKYGSSLRKPTTATEIIKMNHNIEQKFGNILLPEAYIEFLRNVNGLDFNGLVIYGVDKVLLDNEVDEDIHGFIETNELWYENEWQKKYIFFGDSDTAWYCYDQQESVYVELDKPSGTLIQSFENFDFMLSDAFETILL</sequence>
<dbReference type="NCBIfam" id="NF038335">
    <property type="entry name" value="YPO0640_fam"/>
    <property type="match status" value="1"/>
</dbReference>
<comment type="caution">
    <text evidence="2">The sequence shown here is derived from an EMBL/GenBank/DDBJ whole genome shotgun (WGS) entry which is preliminary data.</text>
</comment>
<gene>
    <name evidence="2" type="ORF">FS935_19205</name>
</gene>
<keyword evidence="3" id="KW-1185">Reference proteome</keyword>
<accession>A0A5C6VKG9</accession>
<dbReference type="RefSeq" id="WP_146950272.1">
    <property type="nucleotide sequence ID" value="NZ_VOQF01000015.1"/>
</dbReference>
<dbReference type="OrthoDB" id="2361629at2"/>
<dbReference type="InterPro" id="IPR037883">
    <property type="entry name" value="Knr4/Smi1-like_sf"/>
</dbReference>
<dbReference type="SUPFAM" id="SSF160631">
    <property type="entry name" value="SMI1/KNR4-like"/>
    <property type="match status" value="1"/>
</dbReference>
<evidence type="ECO:0000259" key="1">
    <source>
        <dbReference type="Pfam" id="PF09346"/>
    </source>
</evidence>
<organism evidence="2 3">
    <name type="scientific">Metabacillus litoralis</name>
    <dbReference type="NCBI Taxonomy" id="152268"/>
    <lineage>
        <taxon>Bacteria</taxon>
        <taxon>Bacillati</taxon>
        <taxon>Bacillota</taxon>
        <taxon>Bacilli</taxon>
        <taxon>Bacillales</taxon>
        <taxon>Bacillaceae</taxon>
        <taxon>Metabacillus</taxon>
    </lineage>
</organism>
<dbReference type="AlphaFoldDB" id="A0A5C6VKG9"/>
<name>A0A5C6VKG9_9BACI</name>
<dbReference type="Pfam" id="PF09346">
    <property type="entry name" value="SMI1_KNR4"/>
    <property type="match status" value="1"/>
</dbReference>
<evidence type="ECO:0000313" key="3">
    <source>
        <dbReference type="Proteomes" id="UP000321363"/>
    </source>
</evidence>